<evidence type="ECO:0000259" key="4">
    <source>
        <dbReference type="PROSITE" id="PS50043"/>
    </source>
</evidence>
<name>A0A179BXA7_RHILE</name>
<comment type="caution">
    <text evidence="5">The sequence shown here is derived from an EMBL/GenBank/DDBJ whole genome shotgun (WGS) entry which is preliminary data.</text>
</comment>
<dbReference type="InterPro" id="IPR016032">
    <property type="entry name" value="Sig_transdc_resp-reg_C-effctor"/>
</dbReference>
<dbReference type="EMBL" id="LWBS01000086">
    <property type="protein sequence ID" value="OAP95945.1"/>
    <property type="molecule type" value="Genomic_DNA"/>
</dbReference>
<dbReference type="PANTHER" id="PTHR44688:SF16">
    <property type="entry name" value="DNA-BINDING TRANSCRIPTIONAL ACTIVATOR DEVR_DOSR"/>
    <property type="match status" value="1"/>
</dbReference>
<proteinExistence type="predicted"/>
<evidence type="ECO:0000256" key="1">
    <source>
        <dbReference type="ARBA" id="ARBA00023015"/>
    </source>
</evidence>
<dbReference type="InterPro" id="IPR036388">
    <property type="entry name" value="WH-like_DNA-bd_sf"/>
</dbReference>
<dbReference type="PANTHER" id="PTHR44688">
    <property type="entry name" value="DNA-BINDING TRANSCRIPTIONAL ACTIVATOR DEVR_DOSR"/>
    <property type="match status" value="1"/>
</dbReference>
<sequence length="388" mass="41060">MSRLGDEILSSIIGDIYDCALSPEGWTGVMTRITSTIDAAYTTIALTSVTDSRGRFAAQSPWDAEQLRALQDYELDAIPGLRAAVIGDIDLPQRTLSLVSEGELEQSAFFQEWAKPQGLREACTTKFVHTADRIGLFSTTTWANRPPISAEEQRFLALLSPHLRRASLIGDLLDQTRVTTGIYRGVLDSLAVPIILTGADGAVLHANAHAAKLLDERILLRSRNGVLQAQTPMVSRALLEAIGAAAHADALLGSRGIGLPISTPGQSPAVAYILPLSEGTARAAFRPACAAVFISTTISASPPPEDVLITLYDLTPAEARVVLQIGKGLSAAQCAATLAISENTLKTHLGRVYAKTSTARQADLVALVSTIASPIMHGMSLATSANTT</sequence>
<dbReference type="GO" id="GO:0006355">
    <property type="term" value="P:regulation of DNA-templated transcription"/>
    <property type="evidence" value="ECO:0007669"/>
    <property type="project" value="InterPro"/>
</dbReference>
<dbReference type="InterPro" id="IPR000792">
    <property type="entry name" value="Tscrpt_reg_LuxR_C"/>
</dbReference>
<dbReference type="PROSITE" id="PS50043">
    <property type="entry name" value="HTH_LUXR_2"/>
    <property type="match status" value="1"/>
</dbReference>
<keyword evidence="1" id="KW-0805">Transcription regulation</keyword>
<reference evidence="5" key="1">
    <citation type="submission" date="2016-04" db="EMBL/GenBank/DDBJ databases">
        <title>Fast-growing isolate from the root nodules of Vavilovia formosa.</title>
        <authorList>
            <person name="Kimeklis A."/>
            <person name="Safronova V."/>
            <person name="Belimov A."/>
            <person name="Andronov E."/>
        </authorList>
    </citation>
    <scope>NUCLEOTIDE SEQUENCE [LARGE SCALE GENOMIC DNA]</scope>
    <source>
        <strain evidence="5">Vaf-46</strain>
    </source>
</reference>
<dbReference type="AlphaFoldDB" id="A0A179BXA7"/>
<dbReference type="Gene3D" id="1.10.10.10">
    <property type="entry name" value="Winged helix-like DNA-binding domain superfamily/Winged helix DNA-binding domain"/>
    <property type="match status" value="1"/>
</dbReference>
<dbReference type="GO" id="GO:0003677">
    <property type="term" value="F:DNA binding"/>
    <property type="evidence" value="ECO:0007669"/>
    <property type="project" value="UniProtKB-KW"/>
</dbReference>
<evidence type="ECO:0000256" key="3">
    <source>
        <dbReference type="ARBA" id="ARBA00023163"/>
    </source>
</evidence>
<keyword evidence="3" id="KW-0804">Transcription</keyword>
<gene>
    <name evidence="5" type="ORF">A4U53_16510</name>
</gene>
<feature type="domain" description="HTH luxR-type" evidence="4">
    <location>
        <begin position="307"/>
        <end position="372"/>
    </location>
</feature>
<protein>
    <submittedName>
        <fullName evidence="5">LuxR family transcriptional regulator</fullName>
    </submittedName>
</protein>
<evidence type="ECO:0000313" key="5">
    <source>
        <dbReference type="EMBL" id="OAP95945.1"/>
    </source>
</evidence>
<accession>A0A179BXA7</accession>
<dbReference type="PRINTS" id="PR00038">
    <property type="entry name" value="HTHLUXR"/>
</dbReference>
<keyword evidence="2" id="KW-0238">DNA-binding</keyword>
<organism evidence="5">
    <name type="scientific">Rhizobium leguminosarum</name>
    <dbReference type="NCBI Taxonomy" id="384"/>
    <lineage>
        <taxon>Bacteria</taxon>
        <taxon>Pseudomonadati</taxon>
        <taxon>Pseudomonadota</taxon>
        <taxon>Alphaproteobacteria</taxon>
        <taxon>Hyphomicrobiales</taxon>
        <taxon>Rhizobiaceae</taxon>
        <taxon>Rhizobium/Agrobacterium group</taxon>
        <taxon>Rhizobium</taxon>
    </lineage>
</organism>
<dbReference type="SMART" id="SM00421">
    <property type="entry name" value="HTH_LUXR"/>
    <property type="match status" value="1"/>
</dbReference>
<dbReference type="Pfam" id="PF00196">
    <property type="entry name" value="GerE"/>
    <property type="match status" value="1"/>
</dbReference>
<evidence type="ECO:0000256" key="2">
    <source>
        <dbReference type="ARBA" id="ARBA00023125"/>
    </source>
</evidence>
<dbReference type="SUPFAM" id="SSF46894">
    <property type="entry name" value="C-terminal effector domain of the bipartite response regulators"/>
    <property type="match status" value="1"/>
</dbReference>